<dbReference type="PANTHER" id="PTHR13061">
    <property type="entry name" value="DYNACTIN SUBUNIT P25"/>
    <property type="match status" value="1"/>
</dbReference>
<dbReference type="OrthoDB" id="9803036at2"/>
<name>S7UXB2_DESML</name>
<dbReference type="STRING" id="897.B2D07_04710"/>
<dbReference type="InterPro" id="IPR001451">
    <property type="entry name" value="Hexapep"/>
</dbReference>
<dbReference type="CDD" id="cd04645">
    <property type="entry name" value="LbH_gamma_CA_like"/>
    <property type="match status" value="1"/>
</dbReference>
<protein>
    <submittedName>
        <fullName evidence="1">Transferase hexapeptide repeat containing protein</fullName>
    </submittedName>
</protein>
<keyword evidence="1" id="KW-0808">Transferase</keyword>
<sequence length="181" mass="19687">MLYKFDGKTPRVSKTAYISETATVIGDVTIGDNCYIGHGAILRGDYGRIVIEYGTAVEEGAIVHAPPNEENRIKDQVTIGHNAVIHGAVIEKMAVVGMGAITSLWSEIGEGAIIAEGGVVKARQIVPPMVVAAGNPVKIVREVSEKDTEFWRWGKKLYIELAERYIQHPMEPVTAVYPPSD</sequence>
<proteinExistence type="predicted"/>
<dbReference type="PATRIC" id="fig|1121405.3.peg.2619"/>
<dbReference type="eggNOG" id="COG0663">
    <property type="taxonomic scope" value="Bacteria"/>
</dbReference>
<dbReference type="RefSeq" id="WP_020876906.1">
    <property type="nucleotide sequence ID" value="NZ_ATHJ01000094.1"/>
</dbReference>
<evidence type="ECO:0000313" key="2">
    <source>
        <dbReference type="Proteomes" id="UP000014977"/>
    </source>
</evidence>
<gene>
    <name evidence="1" type="ORF">dsmv_0244</name>
</gene>
<dbReference type="AlphaFoldDB" id="S7UXB2"/>
<comment type="caution">
    <text evidence="1">The sequence shown here is derived from an EMBL/GenBank/DDBJ whole genome shotgun (WGS) entry which is preliminary data.</text>
</comment>
<dbReference type="SUPFAM" id="SSF51161">
    <property type="entry name" value="Trimeric LpxA-like enzymes"/>
    <property type="match status" value="1"/>
</dbReference>
<dbReference type="InterPro" id="IPR047324">
    <property type="entry name" value="LbH_gamma_CA-like"/>
</dbReference>
<keyword evidence="2" id="KW-1185">Reference proteome</keyword>
<dbReference type="EMBL" id="ATHJ01000094">
    <property type="protein sequence ID" value="EPR38834.1"/>
    <property type="molecule type" value="Genomic_DNA"/>
</dbReference>
<dbReference type="GO" id="GO:0016740">
    <property type="term" value="F:transferase activity"/>
    <property type="evidence" value="ECO:0007669"/>
    <property type="project" value="UniProtKB-KW"/>
</dbReference>
<dbReference type="Pfam" id="PF00132">
    <property type="entry name" value="Hexapep"/>
    <property type="match status" value="1"/>
</dbReference>
<dbReference type="InterPro" id="IPR050484">
    <property type="entry name" value="Transf_Hexapept/Carb_Anhydrase"/>
</dbReference>
<organism evidence="1 2">
    <name type="scientific">Desulfococcus multivorans DSM 2059</name>
    <dbReference type="NCBI Taxonomy" id="1121405"/>
    <lineage>
        <taxon>Bacteria</taxon>
        <taxon>Pseudomonadati</taxon>
        <taxon>Thermodesulfobacteriota</taxon>
        <taxon>Desulfobacteria</taxon>
        <taxon>Desulfobacterales</taxon>
        <taxon>Desulfococcaceae</taxon>
        <taxon>Desulfococcus</taxon>
    </lineage>
</organism>
<dbReference type="InterPro" id="IPR011004">
    <property type="entry name" value="Trimer_LpxA-like_sf"/>
</dbReference>
<dbReference type="PANTHER" id="PTHR13061:SF29">
    <property type="entry name" value="GAMMA CARBONIC ANHYDRASE-LIKE 1, MITOCHONDRIAL-RELATED"/>
    <property type="match status" value="1"/>
</dbReference>
<dbReference type="Proteomes" id="UP000014977">
    <property type="component" value="Unassembled WGS sequence"/>
</dbReference>
<accession>S7UXB2</accession>
<reference evidence="1 2" key="1">
    <citation type="journal article" date="2013" name="Genome Announc.">
        <title>Draft genome sequences for three mercury-methylating, sulfate-reducing bacteria.</title>
        <authorList>
            <person name="Brown S.D."/>
            <person name="Hurt R.A.Jr."/>
            <person name="Gilmour C.C."/>
            <person name="Elias D.A."/>
        </authorList>
    </citation>
    <scope>NUCLEOTIDE SEQUENCE [LARGE SCALE GENOMIC DNA]</scope>
    <source>
        <strain evidence="1 2">DSM 2059</strain>
    </source>
</reference>
<dbReference type="Gene3D" id="2.160.10.10">
    <property type="entry name" value="Hexapeptide repeat proteins"/>
    <property type="match status" value="1"/>
</dbReference>
<evidence type="ECO:0000313" key="1">
    <source>
        <dbReference type="EMBL" id="EPR38834.1"/>
    </source>
</evidence>